<evidence type="ECO:0000256" key="4">
    <source>
        <dbReference type="ARBA" id="ARBA00023163"/>
    </source>
</evidence>
<dbReference type="Gene3D" id="2.170.120.12">
    <property type="entry name" value="DNA-directed RNA polymerase, insert domain"/>
    <property type="match status" value="1"/>
</dbReference>
<evidence type="ECO:0000256" key="3">
    <source>
        <dbReference type="ARBA" id="ARBA00022478"/>
    </source>
</evidence>
<dbReference type="Proteomes" id="UP000237144">
    <property type="component" value="Unassembled WGS sequence"/>
</dbReference>
<dbReference type="InterPro" id="IPR036603">
    <property type="entry name" value="RBP11-like"/>
</dbReference>
<evidence type="ECO:0000256" key="5">
    <source>
        <dbReference type="ARBA" id="ARBA00023242"/>
    </source>
</evidence>
<keyword evidence="7" id="KW-0812">Transmembrane</keyword>
<dbReference type="InterPro" id="IPR033901">
    <property type="entry name" value="RNAPI/III_AC40"/>
</dbReference>
<evidence type="ECO:0000256" key="2">
    <source>
        <dbReference type="ARBA" id="ARBA00022083"/>
    </source>
</evidence>
<comment type="subcellular location">
    <subcellularLocation>
        <location evidence="1">Nucleus</location>
    </subcellularLocation>
</comment>
<dbReference type="InterPro" id="IPR011263">
    <property type="entry name" value="DNA-dir_RNA_pol_RpoA/D/Rpb3"/>
</dbReference>
<dbReference type="UniPathway" id="UPA00378"/>
<gene>
    <name evidence="9" type="ORF">BMF94_6859</name>
</gene>
<dbReference type="GO" id="GO:0003899">
    <property type="term" value="F:DNA-directed RNA polymerase activity"/>
    <property type="evidence" value="ECO:0007669"/>
    <property type="project" value="InterPro"/>
</dbReference>
<dbReference type="Pfam" id="PF23358">
    <property type="entry name" value="OST48_MD"/>
    <property type="match status" value="1"/>
</dbReference>
<evidence type="ECO:0000256" key="7">
    <source>
        <dbReference type="SAM" id="Phobius"/>
    </source>
</evidence>
<dbReference type="HAMAP" id="MF_00320">
    <property type="entry name" value="RNApol_arch_Rpo3"/>
    <property type="match status" value="1"/>
</dbReference>
<dbReference type="Pfam" id="PF01193">
    <property type="entry name" value="RNA_pol_L"/>
    <property type="match status" value="1"/>
</dbReference>
<comment type="caution">
    <text evidence="9">The sequence shown here is derived from an EMBL/GenBank/DDBJ whole genome shotgun (WGS) entry which is preliminary data.</text>
</comment>
<dbReference type="GO" id="GO:0005736">
    <property type="term" value="C:RNA polymerase I complex"/>
    <property type="evidence" value="ECO:0007669"/>
    <property type="project" value="TreeGrafter"/>
</dbReference>
<keyword evidence="7" id="KW-0472">Membrane</keyword>
<dbReference type="InterPro" id="IPR001514">
    <property type="entry name" value="DNA-dir_RNA_pol_30-40kDasu_CS"/>
</dbReference>
<dbReference type="EMBL" id="PJQD01000141">
    <property type="protein sequence ID" value="POY70138.1"/>
    <property type="molecule type" value="Genomic_DNA"/>
</dbReference>
<evidence type="ECO:0000313" key="9">
    <source>
        <dbReference type="EMBL" id="POY70138.1"/>
    </source>
</evidence>
<dbReference type="GO" id="GO:0003677">
    <property type="term" value="F:DNA binding"/>
    <property type="evidence" value="ECO:0007669"/>
    <property type="project" value="InterPro"/>
</dbReference>
<dbReference type="GO" id="GO:0046983">
    <property type="term" value="F:protein dimerization activity"/>
    <property type="evidence" value="ECO:0007669"/>
    <property type="project" value="InterPro"/>
</dbReference>
<keyword evidence="4" id="KW-0804">Transcription</keyword>
<protein>
    <recommendedName>
        <fullName evidence="2">DNA-directed RNA polymerases I and III subunit RPAC1</fullName>
    </recommendedName>
</protein>
<feature type="domain" description="DNA-directed RNA polymerase RpoA/D/Rpb3-type" evidence="8">
    <location>
        <begin position="57"/>
        <end position="332"/>
    </location>
</feature>
<dbReference type="FunFam" id="2.170.120.12:FF:000003">
    <property type="entry name" value="Dna-directed rna polymerases i and iii subunit"/>
    <property type="match status" value="1"/>
</dbReference>
<dbReference type="InterPro" id="IPR055457">
    <property type="entry name" value="OST48_N"/>
</dbReference>
<evidence type="ECO:0000256" key="6">
    <source>
        <dbReference type="ARBA" id="ARBA00025804"/>
    </source>
</evidence>
<dbReference type="InterPro" id="IPR036643">
    <property type="entry name" value="RNApol_insert_sf"/>
</dbReference>
<dbReference type="GO" id="GO:0006351">
    <property type="term" value="P:DNA-templated transcription"/>
    <property type="evidence" value="ECO:0007669"/>
    <property type="project" value="InterPro"/>
</dbReference>
<dbReference type="Gene3D" id="3.30.1360.10">
    <property type="entry name" value="RNA polymerase, RBP11-like subunit"/>
    <property type="match status" value="1"/>
</dbReference>
<dbReference type="SUPFAM" id="SSF56553">
    <property type="entry name" value="Insert subdomain of RNA polymerase alpha subunit"/>
    <property type="match status" value="1"/>
</dbReference>
<evidence type="ECO:0000256" key="1">
    <source>
        <dbReference type="ARBA" id="ARBA00004123"/>
    </source>
</evidence>
<dbReference type="PANTHER" id="PTHR11800:SF13">
    <property type="entry name" value="DNA-DIRECTED RNA POLYMERASES I AND III SUBUNIT RPAC1"/>
    <property type="match status" value="1"/>
</dbReference>
<dbReference type="PANTHER" id="PTHR11800">
    <property type="entry name" value="DNA-DIRECTED RNA POLYMERASE"/>
    <property type="match status" value="1"/>
</dbReference>
<feature type="transmembrane region" description="Helical" evidence="7">
    <location>
        <begin position="679"/>
        <end position="700"/>
    </location>
</feature>
<accession>A0A2S5B029</accession>
<dbReference type="Pfam" id="PF03345">
    <property type="entry name" value="OST48_N"/>
    <property type="match status" value="1"/>
</dbReference>
<dbReference type="OrthoDB" id="270173at2759"/>
<dbReference type="GO" id="GO:0005666">
    <property type="term" value="C:RNA polymerase III complex"/>
    <property type="evidence" value="ECO:0007669"/>
    <property type="project" value="TreeGrafter"/>
</dbReference>
<reference evidence="9 10" key="1">
    <citation type="journal article" date="2018" name="Front. Microbiol.">
        <title>Prospects for Fungal Bioremediation of Acidic Radioactive Waste Sites: Characterization and Genome Sequence of Rhodotorula taiwanensis MD1149.</title>
        <authorList>
            <person name="Tkavc R."/>
            <person name="Matrosova V.Y."/>
            <person name="Grichenko O.E."/>
            <person name="Gostincar C."/>
            <person name="Volpe R.P."/>
            <person name="Klimenkova P."/>
            <person name="Gaidamakova E.K."/>
            <person name="Zhou C.E."/>
            <person name="Stewart B.J."/>
            <person name="Lyman M.G."/>
            <person name="Malfatti S.A."/>
            <person name="Rubinfeld B."/>
            <person name="Courtot M."/>
            <person name="Singh J."/>
            <person name="Dalgard C.L."/>
            <person name="Hamilton T."/>
            <person name="Frey K.G."/>
            <person name="Gunde-Cimerman N."/>
            <person name="Dugan L."/>
            <person name="Daly M.J."/>
        </authorList>
    </citation>
    <scope>NUCLEOTIDE SEQUENCE [LARGE SCALE GENOMIC DNA]</scope>
    <source>
        <strain evidence="9 10">MD1149</strain>
    </source>
</reference>
<dbReference type="CDD" id="cd07032">
    <property type="entry name" value="RNAP_I_II_AC40"/>
    <property type="match status" value="1"/>
</dbReference>
<evidence type="ECO:0000259" key="8">
    <source>
        <dbReference type="SMART" id="SM00662"/>
    </source>
</evidence>
<dbReference type="InterPro" id="IPR022842">
    <property type="entry name" value="RNAP_Rpo3/Rpb3/RPAC1"/>
</dbReference>
<organism evidence="9 10">
    <name type="scientific">Rhodotorula taiwanensis</name>
    <dbReference type="NCBI Taxonomy" id="741276"/>
    <lineage>
        <taxon>Eukaryota</taxon>
        <taxon>Fungi</taxon>
        <taxon>Dikarya</taxon>
        <taxon>Basidiomycota</taxon>
        <taxon>Pucciniomycotina</taxon>
        <taxon>Microbotryomycetes</taxon>
        <taxon>Sporidiobolales</taxon>
        <taxon>Sporidiobolaceae</taxon>
        <taxon>Rhodotorula</taxon>
    </lineage>
</organism>
<keyword evidence="10" id="KW-1185">Reference proteome</keyword>
<dbReference type="InterPro" id="IPR050518">
    <property type="entry name" value="Rpo3/RPB3_RNA_Pol_subunit"/>
</dbReference>
<keyword evidence="3" id="KW-0240">DNA-directed RNA polymerase</keyword>
<sequence>MTATGYDRNLVRVGKERVEASSAVDFPGHFPGETNAWDLDAFRSQLRVQLNSLSPSALEFDLIGVDASVANAIRRIVIAEVPTIAVENVYVWNNTSIVQDEVLAQRLGLIPLAIDPRKLEMKQSPDEVPTDLNTVVFSLVARCTRNRDVKKGETDPAKIWTGIEVLSSHLDYSPRGGQSEMFAENPPRPAVDNILVAKMRGGQEIVAELHCNKGIGKDHAKWSPVATASYRLLPSIEILMPIPKELQPKFQACFPAGVIEVKKGEVVVANPRKDTVSREVLRHPEFEDKVRLGRVRDHFIFSLESAGQYRPEELVPEAISTLIAKIRDVRTALAAMPSPSRRQAALWLACLVLASPLEAARVLGVVDPTGTTSTFNHFWAHLRTNGFQVAVGTPQEAAEVLKQEGGLIDHIAFFAAGTKQLPAELSPQALARRIDAGTDLLIAVPPSATETWRDFAREFEVDFDDREQWVADHFAFDEELDSGSHTVLTVPVNAAPSPFISAATRNGPAVVYRGGAHASSPHPLLTAILKASPAAISVSAGSDGPTDAARLAGQELALVSSFQARNNARVSFSGSADLFSDEFLDSPESEAPRYGNAAFARDLAQWTFQQTGQLQIGVSPVAGNLLRGSVRFTIPDRHGVFKLEVDHRRPGWSNIHQALTVPVVPPRHDEYDRFIRGAIPYYGGAASVTAAFVIFAWLWVAQS</sequence>
<dbReference type="SUPFAM" id="SSF55257">
    <property type="entry name" value="RBP11-like subunits of RNA polymerase"/>
    <property type="match status" value="1"/>
</dbReference>
<comment type="similarity">
    <text evidence="6">Belongs to the archaeal Rpo3/eukaryotic RPB3 RNA polymerase subunit family.</text>
</comment>
<proteinExistence type="inferred from homology"/>
<dbReference type="GO" id="GO:0055029">
    <property type="term" value="C:nuclear DNA-directed RNA polymerase complex"/>
    <property type="evidence" value="ECO:0007669"/>
    <property type="project" value="UniProtKB-ARBA"/>
</dbReference>
<name>A0A2S5B029_9BASI</name>
<dbReference type="AlphaFoldDB" id="A0A2S5B029"/>
<dbReference type="SMART" id="SM00662">
    <property type="entry name" value="RPOLD"/>
    <property type="match status" value="1"/>
</dbReference>
<keyword evidence="5" id="KW-0539">Nucleus</keyword>
<dbReference type="InterPro" id="IPR055459">
    <property type="entry name" value="OST48_MD"/>
</dbReference>
<keyword evidence="7" id="KW-1133">Transmembrane helix</keyword>
<dbReference type="PROSITE" id="PS00446">
    <property type="entry name" value="RNA_POL_D_30KD"/>
    <property type="match status" value="1"/>
</dbReference>
<dbReference type="STRING" id="741276.A0A2S5B029"/>
<evidence type="ECO:0000313" key="10">
    <source>
        <dbReference type="Proteomes" id="UP000237144"/>
    </source>
</evidence>